<evidence type="ECO:0000313" key="2">
    <source>
        <dbReference type="EMBL" id="RHN59898.1"/>
    </source>
</evidence>
<accession>A0A396I559</accession>
<evidence type="ECO:0008006" key="3">
    <source>
        <dbReference type="Google" id="ProtNLM"/>
    </source>
</evidence>
<evidence type="ECO:0000256" key="1">
    <source>
        <dbReference type="SAM" id="Phobius"/>
    </source>
</evidence>
<dbReference type="AlphaFoldDB" id="A0A396I559"/>
<dbReference type="EMBL" id="PSQE01000004">
    <property type="protein sequence ID" value="RHN59898.1"/>
    <property type="molecule type" value="Genomic_DNA"/>
</dbReference>
<name>A0A396I559_MEDTR</name>
<proteinExistence type="predicted"/>
<organism evidence="2">
    <name type="scientific">Medicago truncatula</name>
    <name type="common">Barrel medic</name>
    <name type="synonym">Medicago tribuloides</name>
    <dbReference type="NCBI Taxonomy" id="3880"/>
    <lineage>
        <taxon>Eukaryota</taxon>
        <taxon>Viridiplantae</taxon>
        <taxon>Streptophyta</taxon>
        <taxon>Embryophyta</taxon>
        <taxon>Tracheophyta</taxon>
        <taxon>Spermatophyta</taxon>
        <taxon>Magnoliopsida</taxon>
        <taxon>eudicotyledons</taxon>
        <taxon>Gunneridae</taxon>
        <taxon>Pentapetalae</taxon>
        <taxon>rosids</taxon>
        <taxon>fabids</taxon>
        <taxon>Fabales</taxon>
        <taxon>Fabaceae</taxon>
        <taxon>Papilionoideae</taxon>
        <taxon>50 kb inversion clade</taxon>
        <taxon>NPAAA clade</taxon>
        <taxon>Hologalegina</taxon>
        <taxon>IRL clade</taxon>
        <taxon>Trifolieae</taxon>
        <taxon>Medicago</taxon>
    </lineage>
</organism>
<sequence>MPSNGRSVSRMAALFWVYFCWVVLLCFHFIFCCCFAWPRTMCCYEIMNRWLSIMGSGVVFWISVMAASLFLVFWQKHVAVLLLKQLQ</sequence>
<reference evidence="2" key="1">
    <citation type="journal article" date="2018" name="Nat. Plants">
        <title>Whole-genome landscape of Medicago truncatula symbiotic genes.</title>
        <authorList>
            <person name="Pecrix Y."/>
            <person name="Gamas P."/>
            <person name="Carrere S."/>
        </authorList>
    </citation>
    <scope>NUCLEOTIDE SEQUENCE</scope>
    <source>
        <tissue evidence="2">Leaves</tissue>
    </source>
</reference>
<gene>
    <name evidence="2" type="ORF">MtrunA17_Chr4g0019201</name>
</gene>
<keyword evidence="1" id="KW-1133">Transmembrane helix</keyword>
<dbReference type="Gramene" id="rna22066">
    <property type="protein sequence ID" value="RHN59898.1"/>
    <property type="gene ID" value="gene22066"/>
</dbReference>
<dbReference type="Proteomes" id="UP000265566">
    <property type="component" value="Chromosome 4"/>
</dbReference>
<comment type="caution">
    <text evidence="2">The sequence shown here is derived from an EMBL/GenBank/DDBJ whole genome shotgun (WGS) entry which is preliminary data.</text>
</comment>
<keyword evidence="1" id="KW-0472">Membrane</keyword>
<protein>
    <recommendedName>
        <fullName evidence="3">Transmembrane protein</fullName>
    </recommendedName>
</protein>
<feature type="transmembrane region" description="Helical" evidence="1">
    <location>
        <begin position="50"/>
        <end position="74"/>
    </location>
</feature>
<keyword evidence="1" id="KW-0812">Transmembrane</keyword>
<feature type="transmembrane region" description="Helical" evidence="1">
    <location>
        <begin position="12"/>
        <end position="38"/>
    </location>
</feature>